<accession>A0A9P1DUI4</accession>
<dbReference type="EMBL" id="CAMXCT010006511">
    <property type="protein sequence ID" value="CAI4015063.1"/>
    <property type="molecule type" value="Genomic_DNA"/>
</dbReference>
<gene>
    <name evidence="8" type="ORF">C1SCF055_LOCUS39916</name>
</gene>
<organism evidence="8">
    <name type="scientific">Cladocopium goreaui</name>
    <dbReference type="NCBI Taxonomy" id="2562237"/>
    <lineage>
        <taxon>Eukaryota</taxon>
        <taxon>Sar</taxon>
        <taxon>Alveolata</taxon>
        <taxon>Dinophyceae</taxon>
        <taxon>Suessiales</taxon>
        <taxon>Symbiodiniaceae</taxon>
        <taxon>Cladocopium</taxon>
    </lineage>
</organism>
<evidence type="ECO:0000256" key="6">
    <source>
        <dbReference type="ARBA" id="ARBA00023180"/>
    </source>
</evidence>
<dbReference type="GO" id="GO:0016020">
    <property type="term" value="C:membrane"/>
    <property type="evidence" value="ECO:0007669"/>
    <property type="project" value="UniProtKB-SubCell"/>
</dbReference>
<dbReference type="Proteomes" id="UP001152797">
    <property type="component" value="Unassembled WGS sequence"/>
</dbReference>
<protein>
    <submittedName>
        <fullName evidence="9">Choline transporter-like protein 5 (Solute carrier family 44 member 5)</fullName>
    </submittedName>
</protein>
<keyword evidence="4 7" id="KW-1133">Transmembrane helix</keyword>
<feature type="transmembrane region" description="Helical" evidence="7">
    <location>
        <begin position="592"/>
        <end position="614"/>
    </location>
</feature>
<evidence type="ECO:0000256" key="2">
    <source>
        <dbReference type="ARBA" id="ARBA00007168"/>
    </source>
</evidence>
<evidence type="ECO:0000256" key="1">
    <source>
        <dbReference type="ARBA" id="ARBA00004141"/>
    </source>
</evidence>
<keyword evidence="5 7" id="KW-0472">Membrane</keyword>
<dbReference type="InterPro" id="IPR007603">
    <property type="entry name" value="Choline_transptr-like"/>
</dbReference>
<dbReference type="GO" id="GO:0022857">
    <property type="term" value="F:transmembrane transporter activity"/>
    <property type="evidence" value="ECO:0007669"/>
    <property type="project" value="InterPro"/>
</dbReference>
<proteinExistence type="inferred from homology"/>
<evidence type="ECO:0000256" key="4">
    <source>
        <dbReference type="ARBA" id="ARBA00022989"/>
    </source>
</evidence>
<feature type="transmembrane region" description="Helical" evidence="7">
    <location>
        <begin position="36"/>
        <end position="56"/>
    </location>
</feature>
<dbReference type="OrthoDB" id="420519at2759"/>
<comment type="subcellular location">
    <subcellularLocation>
        <location evidence="1">Membrane</location>
        <topology evidence="1">Multi-pass membrane protein</topology>
    </subcellularLocation>
</comment>
<keyword evidence="3 7" id="KW-0812">Transmembrane</keyword>
<comment type="caution">
    <text evidence="8">The sequence shown here is derived from an EMBL/GenBank/DDBJ whole genome shotgun (WGS) entry which is preliminary data.</text>
</comment>
<feature type="transmembrane region" description="Helical" evidence="7">
    <location>
        <begin position="661"/>
        <end position="683"/>
    </location>
</feature>
<dbReference type="EMBL" id="CAMXCT020006511">
    <property type="protein sequence ID" value="CAL1168438.1"/>
    <property type="molecule type" value="Genomic_DNA"/>
</dbReference>
<dbReference type="AlphaFoldDB" id="A0A9P1DUI4"/>
<feature type="transmembrane region" description="Helical" evidence="7">
    <location>
        <begin position="299"/>
        <end position="319"/>
    </location>
</feature>
<feature type="transmembrane region" description="Helical" evidence="7">
    <location>
        <begin position="532"/>
        <end position="550"/>
    </location>
</feature>
<dbReference type="EMBL" id="CAMXCT030006511">
    <property type="protein sequence ID" value="CAL4802375.1"/>
    <property type="molecule type" value="Genomic_DNA"/>
</dbReference>
<evidence type="ECO:0000313" key="9">
    <source>
        <dbReference type="EMBL" id="CAL4802375.1"/>
    </source>
</evidence>
<feature type="transmembrane region" description="Helical" evidence="7">
    <location>
        <begin position="270"/>
        <end position="292"/>
    </location>
</feature>
<evidence type="ECO:0000256" key="3">
    <source>
        <dbReference type="ARBA" id="ARBA00022692"/>
    </source>
</evidence>
<sequence length="1023" mass="110881">MASCSRCCGSSADAEDLLHLRGNPGPKVDRHCTDPICCLLFLVVFGATGVLLSVLWQVGDVRRINHGRDHDGNLCGLKEMEKKPFLFYPDLDTDFKNDPTLSGRYGVCVSECAQEGQVVEDYGHARQTSWLVLQPSFPVFQRCLPFQKPTVKASTKLCVKPACEVTSGVPFKPEQVCGLQRDGTDKYWLLEKPDSSITDGWRAEGASDVLIQSRVSMASSAWPSNTTCQQRVKREAEVSVKPLDDSVANILFTSVTSPAYSFGNAVSENLGLVLGLGVGGAALLSVAIMLMFPVCAPPLLVVLLLVVFLMLIAADYILFVQANIATGRTGARFTNFLKSLDISVPAGAEDLLQHSSDQSTTQLFALGAFALALVIAVLACLVMSMSRQFKILIALLEEAGNMIRRVPSLLALPLLLLASFAVFFSLFFVASVGLATASQDQLQASLEKFNLPTGVEDVKHFQQISAVCLILVFLWIYFFHIALYHTTIALTVSNSYFQGDLAEHHLCPSVGGCFGAPMVVSLGNIFRYHLGSLAFGSFALMLCTVARVVFEYVERHTKEATDQNLLAKTIRCVTKCCINMLYGCLRYLTQYAYIYIAVIGEAFVPSCCKSFQLFAKYPAQVALNTLTTWALGFLVSLGVPLALAGLAFFELRDSLVTYQACAIALMILAFIVSHMAVGVYDVIVTTLLICAMRDEELCGAQFMSDSLSHAAGPKAVVMGKSWGARMAAEVAALDDIVAVGLVAPSLGDQDQVHALLSKIQGRARAPGDPGSPDGNMLWSKGSDGSDHFSMCYAPALVGGGFGPSGGHLQCDAGSYFFTESPKFCCTNPRVDINGTTVFAKKKELCGDTLANFNEDSQQIKFLRGPQANARQEDLDDLAAAGRGDTVPSVVGFKAVKKDEDWQRVNQAVCRGDRGTLITWTNTGKESDGHKAHAELCPTGTVPVQGRGYMSFQCDGHVIKERRYYCCKINGQLQCASQLVDTTAMDPNCNCHQNNVLGVAQDLMVPWLSLLMLRRRKSSAAEFL</sequence>
<dbReference type="PANTHER" id="PTHR12385">
    <property type="entry name" value="CHOLINE TRANSPORTER-LIKE (SLC FAMILY 44)"/>
    <property type="match status" value="1"/>
</dbReference>
<feature type="transmembrane region" description="Helical" evidence="7">
    <location>
        <begin position="363"/>
        <end position="385"/>
    </location>
</feature>
<evidence type="ECO:0000313" key="10">
    <source>
        <dbReference type="Proteomes" id="UP001152797"/>
    </source>
</evidence>
<keyword evidence="10" id="KW-1185">Reference proteome</keyword>
<dbReference type="Pfam" id="PF04515">
    <property type="entry name" value="Choline_transpo"/>
    <property type="match status" value="1"/>
</dbReference>
<comment type="similarity">
    <text evidence="2">Belongs to the CTL (choline transporter-like) family.</text>
</comment>
<name>A0A9P1DUI4_9DINO</name>
<reference evidence="8" key="1">
    <citation type="submission" date="2022-10" db="EMBL/GenBank/DDBJ databases">
        <authorList>
            <person name="Chen Y."/>
            <person name="Dougan E. K."/>
            <person name="Chan C."/>
            <person name="Rhodes N."/>
            <person name="Thang M."/>
        </authorList>
    </citation>
    <scope>NUCLEOTIDE SEQUENCE</scope>
</reference>
<feature type="transmembrane region" description="Helical" evidence="7">
    <location>
        <begin position="406"/>
        <end position="430"/>
    </location>
</feature>
<dbReference type="PANTHER" id="PTHR12385:SF14">
    <property type="entry name" value="CHOLINE TRANSPORTER-LIKE 2"/>
    <property type="match status" value="1"/>
</dbReference>
<feature type="transmembrane region" description="Helical" evidence="7">
    <location>
        <begin position="464"/>
        <end position="485"/>
    </location>
</feature>
<reference evidence="9 10" key="2">
    <citation type="submission" date="2024-05" db="EMBL/GenBank/DDBJ databases">
        <authorList>
            <person name="Chen Y."/>
            <person name="Shah S."/>
            <person name="Dougan E. K."/>
            <person name="Thang M."/>
            <person name="Chan C."/>
        </authorList>
    </citation>
    <scope>NUCLEOTIDE SEQUENCE [LARGE SCALE GENOMIC DNA]</scope>
</reference>
<evidence type="ECO:0000256" key="7">
    <source>
        <dbReference type="SAM" id="Phobius"/>
    </source>
</evidence>
<evidence type="ECO:0000313" key="8">
    <source>
        <dbReference type="EMBL" id="CAI4015063.1"/>
    </source>
</evidence>
<evidence type="ECO:0000256" key="5">
    <source>
        <dbReference type="ARBA" id="ARBA00023136"/>
    </source>
</evidence>
<feature type="transmembrane region" description="Helical" evidence="7">
    <location>
        <begin position="626"/>
        <end position="649"/>
    </location>
</feature>
<keyword evidence="6" id="KW-0325">Glycoprotein</keyword>